<reference evidence="2" key="1">
    <citation type="journal article" date="2020" name="Nature">
        <title>Giant virus diversity and host interactions through global metagenomics.</title>
        <authorList>
            <person name="Schulz F."/>
            <person name="Roux S."/>
            <person name="Paez-Espino D."/>
            <person name="Jungbluth S."/>
            <person name="Walsh D.A."/>
            <person name="Denef V.J."/>
            <person name="McMahon K.D."/>
            <person name="Konstantinidis K.T."/>
            <person name="Eloe-Fadrosh E.A."/>
            <person name="Kyrpides N.C."/>
            <person name="Woyke T."/>
        </authorList>
    </citation>
    <scope>NUCLEOTIDE SEQUENCE</scope>
    <source>
        <strain evidence="2">GVMAG-S-1102113-118</strain>
    </source>
</reference>
<keyword evidence="1" id="KW-0812">Transmembrane</keyword>
<evidence type="ECO:0000313" key="2">
    <source>
        <dbReference type="EMBL" id="QHU14308.1"/>
    </source>
</evidence>
<feature type="transmembrane region" description="Helical" evidence="1">
    <location>
        <begin position="73"/>
        <end position="96"/>
    </location>
</feature>
<accession>A0A6C0KDB9</accession>
<evidence type="ECO:0000256" key="1">
    <source>
        <dbReference type="SAM" id="Phobius"/>
    </source>
</evidence>
<proteinExistence type="predicted"/>
<dbReference type="AlphaFoldDB" id="A0A6C0KDB9"/>
<keyword evidence="1" id="KW-0472">Membrane</keyword>
<name>A0A6C0KDB9_9ZZZZ</name>
<organism evidence="2">
    <name type="scientific">viral metagenome</name>
    <dbReference type="NCBI Taxonomy" id="1070528"/>
    <lineage>
        <taxon>unclassified sequences</taxon>
        <taxon>metagenomes</taxon>
        <taxon>organismal metagenomes</taxon>
    </lineage>
</organism>
<sequence>MSVFNIIENQKKLIDGVMNIVKRPNSKDPEEHFESDALGVVGMLLLILLLTIWLMGFYGMYKIYKCKDIKTSGISFGLSLFGVPVGTIYWLGYIVIHQGEFLLKKC</sequence>
<feature type="transmembrane region" description="Helical" evidence="1">
    <location>
        <begin position="37"/>
        <end position="61"/>
    </location>
</feature>
<keyword evidence="1" id="KW-1133">Transmembrane helix</keyword>
<protein>
    <submittedName>
        <fullName evidence="2">Uncharacterized protein</fullName>
    </submittedName>
</protein>
<dbReference type="EMBL" id="MN740839">
    <property type="protein sequence ID" value="QHU14308.1"/>
    <property type="molecule type" value="Genomic_DNA"/>
</dbReference>